<evidence type="ECO:0000313" key="3">
    <source>
        <dbReference type="EMBL" id="KKM76307.1"/>
    </source>
</evidence>
<evidence type="ECO:0000259" key="2">
    <source>
        <dbReference type="SMART" id="SM00507"/>
    </source>
</evidence>
<dbReference type="EMBL" id="LAZR01008832">
    <property type="protein sequence ID" value="KKM76307.1"/>
    <property type="molecule type" value="Genomic_DNA"/>
</dbReference>
<evidence type="ECO:0000256" key="1">
    <source>
        <dbReference type="SAM" id="MobiDB-lite"/>
    </source>
</evidence>
<dbReference type="SMART" id="SM00507">
    <property type="entry name" value="HNHc"/>
    <property type="match status" value="1"/>
</dbReference>
<dbReference type="AlphaFoldDB" id="A0A0F9N484"/>
<name>A0A0F9N484_9ZZZZ</name>
<reference evidence="3" key="1">
    <citation type="journal article" date="2015" name="Nature">
        <title>Complex archaea that bridge the gap between prokaryotes and eukaryotes.</title>
        <authorList>
            <person name="Spang A."/>
            <person name="Saw J.H."/>
            <person name="Jorgensen S.L."/>
            <person name="Zaremba-Niedzwiedzka K."/>
            <person name="Martijn J."/>
            <person name="Lind A.E."/>
            <person name="van Eijk R."/>
            <person name="Schleper C."/>
            <person name="Guy L."/>
            <person name="Ettema T.J."/>
        </authorList>
    </citation>
    <scope>NUCLEOTIDE SEQUENCE</scope>
</reference>
<proteinExistence type="predicted"/>
<feature type="region of interest" description="Disordered" evidence="1">
    <location>
        <begin position="1"/>
        <end position="33"/>
    </location>
</feature>
<sequence>MWYERGVSSSEAPPNKARRSQPSVNPVTQKENQWKKHLKSYPADVGMIIKMKFTVRISESIIMLEQAAQTILQVGDVRFVRMSSQPSESGQKKRLIFASGIEDEVLKKTTRIEVYNKLNGHCAYCGKVIKYGDMQVDHLTPKRSEHLYRSETSVKYYVLKGASVDALENLMPSCRRCNHYKRSYSLEDFRRLMLTLHKRVESQYINKVAINYGIIEIEPFGGVFYFEKTHN</sequence>
<dbReference type="Gene3D" id="1.10.30.50">
    <property type="match status" value="1"/>
</dbReference>
<protein>
    <recommendedName>
        <fullName evidence="2">HNH nuclease domain-containing protein</fullName>
    </recommendedName>
</protein>
<comment type="caution">
    <text evidence="3">The sequence shown here is derived from an EMBL/GenBank/DDBJ whole genome shotgun (WGS) entry which is preliminary data.</text>
</comment>
<gene>
    <name evidence="3" type="ORF">LCGC14_1381550</name>
</gene>
<dbReference type="InterPro" id="IPR003615">
    <property type="entry name" value="HNH_nuc"/>
</dbReference>
<organism evidence="3">
    <name type="scientific">marine sediment metagenome</name>
    <dbReference type="NCBI Taxonomy" id="412755"/>
    <lineage>
        <taxon>unclassified sequences</taxon>
        <taxon>metagenomes</taxon>
        <taxon>ecological metagenomes</taxon>
    </lineage>
</organism>
<dbReference type="CDD" id="cd00085">
    <property type="entry name" value="HNHc"/>
    <property type="match status" value="1"/>
</dbReference>
<feature type="compositionally biased region" description="Polar residues" evidence="1">
    <location>
        <begin position="20"/>
        <end position="31"/>
    </location>
</feature>
<feature type="domain" description="HNH nuclease" evidence="2">
    <location>
        <begin position="109"/>
        <end position="179"/>
    </location>
</feature>
<accession>A0A0F9N484</accession>